<accession>A0A8J7FPX4</accession>
<proteinExistence type="predicted"/>
<organism evidence="1 2">
    <name type="scientific">Faecalibacter rhinopitheci</name>
    <dbReference type="NCBI Taxonomy" id="2779678"/>
    <lineage>
        <taxon>Bacteria</taxon>
        <taxon>Pseudomonadati</taxon>
        <taxon>Bacteroidota</taxon>
        <taxon>Flavobacteriia</taxon>
        <taxon>Flavobacteriales</taxon>
        <taxon>Weeksellaceae</taxon>
        <taxon>Faecalibacter</taxon>
    </lineage>
</organism>
<comment type="caution">
    <text evidence="1">The sequence shown here is derived from an EMBL/GenBank/DDBJ whole genome shotgun (WGS) entry which is preliminary data.</text>
</comment>
<protein>
    <submittedName>
        <fullName evidence="1">Uncharacterized protein</fullName>
    </submittedName>
</protein>
<evidence type="ECO:0000313" key="2">
    <source>
        <dbReference type="Proteomes" id="UP000608754"/>
    </source>
</evidence>
<evidence type="ECO:0000313" key="1">
    <source>
        <dbReference type="EMBL" id="MBF0597264.1"/>
    </source>
</evidence>
<dbReference type="Proteomes" id="UP000608754">
    <property type="component" value="Unassembled WGS sequence"/>
</dbReference>
<name>A0A8J7FPX4_9FLAO</name>
<sequence>MRAIIYIFFVFLPICIYAQDLKSINANNVIDYLNINSKTITVQNGNYNLIDLYLHDNVIDVIQVGHYNNLQYDTRNNVNSGHHTQVEMFGNNNSIQIIGANSISDEMNLQIIGDNRTVLIHNK</sequence>
<dbReference type="RefSeq" id="WP_194182812.1">
    <property type="nucleotide sequence ID" value="NZ_JADGIK010000004.1"/>
</dbReference>
<keyword evidence="2" id="KW-1185">Reference proteome</keyword>
<dbReference type="AlphaFoldDB" id="A0A8J7FPX4"/>
<reference evidence="1" key="1">
    <citation type="submission" date="2020-10" db="EMBL/GenBank/DDBJ databases">
        <authorList>
            <person name="Lu T."/>
            <person name="Wang Q."/>
            <person name="Han X."/>
        </authorList>
    </citation>
    <scope>NUCLEOTIDE SEQUENCE</scope>
    <source>
        <strain evidence="1">WQ 117</strain>
    </source>
</reference>
<dbReference type="EMBL" id="JADGIK010000004">
    <property type="protein sequence ID" value="MBF0597264.1"/>
    <property type="molecule type" value="Genomic_DNA"/>
</dbReference>
<gene>
    <name evidence="1" type="ORF">IM532_07365</name>
</gene>